<dbReference type="InterPro" id="IPR012910">
    <property type="entry name" value="Plug_dom"/>
</dbReference>
<dbReference type="InterPro" id="IPR036942">
    <property type="entry name" value="Beta-barrel_TonB_sf"/>
</dbReference>
<dbReference type="RefSeq" id="WP_349684301.1">
    <property type="nucleotide sequence ID" value="NZ_JBEGDD010000005.1"/>
</dbReference>
<keyword evidence="17" id="KW-1185">Reference proteome</keyword>
<keyword evidence="9 11" id="KW-0472">Membrane</keyword>
<evidence type="ECO:0000259" key="14">
    <source>
        <dbReference type="Pfam" id="PF00593"/>
    </source>
</evidence>
<evidence type="ECO:0000259" key="15">
    <source>
        <dbReference type="Pfam" id="PF07715"/>
    </source>
</evidence>
<keyword evidence="3 11" id="KW-1134">Transmembrane beta strand</keyword>
<protein>
    <submittedName>
        <fullName evidence="16">TonB-dependent receptor</fullName>
    </submittedName>
</protein>
<feature type="chain" id="PRO_5046986331" evidence="13">
    <location>
        <begin position="21"/>
        <end position="771"/>
    </location>
</feature>
<dbReference type="InterPro" id="IPR039426">
    <property type="entry name" value="TonB-dep_rcpt-like"/>
</dbReference>
<keyword evidence="4" id="KW-0410">Iron transport</keyword>
<evidence type="ECO:0000256" key="10">
    <source>
        <dbReference type="ARBA" id="ARBA00023237"/>
    </source>
</evidence>
<dbReference type="Gene3D" id="2.40.170.20">
    <property type="entry name" value="TonB-dependent receptor, beta-barrel domain"/>
    <property type="match status" value="1"/>
</dbReference>
<evidence type="ECO:0000256" key="4">
    <source>
        <dbReference type="ARBA" id="ARBA00022496"/>
    </source>
</evidence>
<keyword evidence="13" id="KW-0732">Signal</keyword>
<feature type="domain" description="TonB-dependent receptor-like beta-barrel" evidence="14">
    <location>
        <begin position="266"/>
        <end position="730"/>
    </location>
</feature>
<comment type="caution">
    <text evidence="16">The sequence shown here is derived from an EMBL/GenBank/DDBJ whole genome shotgun (WGS) entry which is preliminary data.</text>
</comment>
<evidence type="ECO:0000256" key="1">
    <source>
        <dbReference type="ARBA" id="ARBA00004571"/>
    </source>
</evidence>
<accession>A0ABV1NND2</accession>
<name>A0ABV1NND2_9CAUL</name>
<comment type="subcellular location">
    <subcellularLocation>
        <location evidence="1 11">Cell outer membrane</location>
        <topology evidence="1 11">Multi-pass membrane protein</topology>
    </subcellularLocation>
</comment>
<keyword evidence="16" id="KW-0675">Receptor</keyword>
<sequence>MKRLSFGVFFAALMSSTAMAQTMPPQTTGQDEASQLDEIVVTAQRREENVQKIPVAVAVVDGQTLARRSSTDISDLQALVPSVSFAAGNELRNNSIRVRGVGTDVFTTGIEPSVSTVVDGVVLQRPGSAFSDLGDIQRIEVLRGPQGTLFGKNSSAGVVNVITQAPSFSGPTGNIGGLIAQDNEYRINGAYSAPISDTLAFRLAAFYRTQDGIVTNLYTNDTVNDQEAYGARLKLAWNPSDNLRIQFAADYSELNSSAGALPLRVATNNPKALNTGTPVGPNNDQVNNDVVPFVDQENYGASLTIDYDIGDFTLTSITAVRDFSNTSDVDLDDTQAQIVLSNFNIESSETTTQEFRLTSPASDVFDFVIGAYFFDGSVYNYLNRPGLNLASTAITSINPDGTLNRTSPYGLLTGDSTVESRNASIFGQANWHLGDRLTLTGGLRYLEEDQTLKFSRPVSAFFNGDTQPATNPAFTPPDLDFHDSALIGKAAITFEATENVTAYASYSTGYKSEGITSSLGLTQAQYDVQPAPAETSELIEAGLKTRLFDRRLTLNVTAFQTTFSDYQAQVYNAAVGLNFITSAGTVEIPGFEIEFQARPFEGFTLNGGVTKLDATFQDIPNGPCYSGQTAAQGCVPTQLGTAIVSVQNLNDKPFIVAPDIRYTLSGRYERLLFGDVEGFVQMDYRWQDDIIFEISQNPNMRQDAYGVADVSAGVSFADGRYDLTAFVKNVFDEQYVSNIVPNGASGGANSYVQNLPRDFHRYGGVTFRARF</sequence>
<dbReference type="PANTHER" id="PTHR32552">
    <property type="entry name" value="FERRICHROME IRON RECEPTOR-RELATED"/>
    <property type="match status" value="1"/>
</dbReference>
<dbReference type="Pfam" id="PF07715">
    <property type="entry name" value="Plug"/>
    <property type="match status" value="1"/>
</dbReference>
<evidence type="ECO:0000256" key="11">
    <source>
        <dbReference type="PROSITE-ProRule" id="PRU01360"/>
    </source>
</evidence>
<organism evidence="16 17">
    <name type="scientific">Brevundimonas aurifodinae</name>
    <dbReference type="NCBI Taxonomy" id="1508312"/>
    <lineage>
        <taxon>Bacteria</taxon>
        <taxon>Pseudomonadati</taxon>
        <taxon>Pseudomonadota</taxon>
        <taxon>Alphaproteobacteria</taxon>
        <taxon>Caulobacterales</taxon>
        <taxon>Caulobacteraceae</taxon>
        <taxon>Brevundimonas</taxon>
    </lineage>
</organism>
<evidence type="ECO:0000256" key="2">
    <source>
        <dbReference type="ARBA" id="ARBA00022448"/>
    </source>
</evidence>
<keyword evidence="2 11" id="KW-0813">Transport</keyword>
<keyword evidence="6" id="KW-0408">Iron</keyword>
<keyword evidence="8 12" id="KW-0798">TonB box</keyword>
<gene>
    <name evidence="16" type="ORF">ABN401_07935</name>
</gene>
<dbReference type="PANTHER" id="PTHR32552:SF81">
    <property type="entry name" value="TONB-DEPENDENT OUTER MEMBRANE RECEPTOR"/>
    <property type="match status" value="1"/>
</dbReference>
<keyword evidence="10 11" id="KW-0998">Cell outer membrane</keyword>
<comment type="similarity">
    <text evidence="11 12">Belongs to the TonB-dependent receptor family.</text>
</comment>
<keyword evidence="7" id="KW-0406">Ion transport</keyword>
<evidence type="ECO:0000256" key="5">
    <source>
        <dbReference type="ARBA" id="ARBA00022692"/>
    </source>
</evidence>
<dbReference type="SUPFAM" id="SSF56935">
    <property type="entry name" value="Porins"/>
    <property type="match status" value="1"/>
</dbReference>
<evidence type="ECO:0000313" key="16">
    <source>
        <dbReference type="EMBL" id="MEQ7155140.1"/>
    </source>
</evidence>
<dbReference type="PROSITE" id="PS52016">
    <property type="entry name" value="TONB_DEPENDENT_REC_3"/>
    <property type="match status" value="1"/>
</dbReference>
<dbReference type="Proteomes" id="UP001445732">
    <property type="component" value="Unassembled WGS sequence"/>
</dbReference>
<evidence type="ECO:0000256" key="13">
    <source>
        <dbReference type="SAM" id="SignalP"/>
    </source>
</evidence>
<dbReference type="EMBL" id="JBEGDD010000005">
    <property type="protein sequence ID" value="MEQ7155140.1"/>
    <property type="molecule type" value="Genomic_DNA"/>
</dbReference>
<evidence type="ECO:0000313" key="17">
    <source>
        <dbReference type="Proteomes" id="UP001445732"/>
    </source>
</evidence>
<dbReference type="InterPro" id="IPR000531">
    <property type="entry name" value="Beta-barrel_TonB"/>
</dbReference>
<evidence type="ECO:0000256" key="8">
    <source>
        <dbReference type="ARBA" id="ARBA00023077"/>
    </source>
</evidence>
<evidence type="ECO:0000256" key="6">
    <source>
        <dbReference type="ARBA" id="ARBA00023004"/>
    </source>
</evidence>
<evidence type="ECO:0000256" key="7">
    <source>
        <dbReference type="ARBA" id="ARBA00023065"/>
    </source>
</evidence>
<proteinExistence type="inferred from homology"/>
<evidence type="ECO:0000256" key="12">
    <source>
        <dbReference type="RuleBase" id="RU003357"/>
    </source>
</evidence>
<reference evidence="16 17" key="1">
    <citation type="submission" date="2024-06" db="EMBL/GenBank/DDBJ databases">
        <title>Brevundimonas sp. C11.</title>
        <authorList>
            <person name="Maltman C."/>
        </authorList>
    </citation>
    <scope>NUCLEOTIDE SEQUENCE [LARGE SCALE GENOMIC DNA]</scope>
    <source>
        <strain evidence="16 17">C11</strain>
    </source>
</reference>
<evidence type="ECO:0000256" key="9">
    <source>
        <dbReference type="ARBA" id="ARBA00023136"/>
    </source>
</evidence>
<keyword evidence="5 11" id="KW-0812">Transmembrane</keyword>
<feature type="domain" description="TonB-dependent receptor plug" evidence="15">
    <location>
        <begin position="50"/>
        <end position="158"/>
    </location>
</feature>
<evidence type="ECO:0000256" key="3">
    <source>
        <dbReference type="ARBA" id="ARBA00022452"/>
    </source>
</evidence>
<feature type="signal peptide" evidence="13">
    <location>
        <begin position="1"/>
        <end position="20"/>
    </location>
</feature>
<dbReference type="Pfam" id="PF00593">
    <property type="entry name" value="TonB_dep_Rec_b-barrel"/>
    <property type="match status" value="1"/>
</dbReference>